<dbReference type="InterPro" id="IPR005804">
    <property type="entry name" value="FA_desaturase_dom"/>
</dbReference>
<gene>
    <name evidence="2" type="primary">desA3</name>
    <name evidence="2" type="ORF">I550_2949</name>
</gene>
<dbReference type="Proteomes" id="UP000020825">
    <property type="component" value="Unassembled WGS sequence"/>
</dbReference>
<dbReference type="PATRIC" id="fig|1299331.3.peg.2878"/>
<dbReference type="AlphaFoldDB" id="X8CVG3"/>
<reference evidence="2 3" key="1">
    <citation type="submission" date="2013-12" db="EMBL/GenBank/DDBJ databases">
        <authorList>
            <person name="Zelazny A."/>
            <person name="Olivier K."/>
            <person name="Holland S."/>
            <person name="Lenaerts A."/>
            <person name="Ordway D."/>
            <person name="DeGroote M.A."/>
            <person name="Parker T."/>
            <person name="Sizemore C."/>
            <person name="Tallon L.J."/>
            <person name="Sadzewicz L.K."/>
            <person name="Sengamalay N."/>
            <person name="Fraser C.M."/>
            <person name="Hine E."/>
            <person name="Shefchek K.A."/>
            <person name="Das S.P."/>
            <person name="Tettelin H."/>
        </authorList>
    </citation>
    <scope>NUCLEOTIDE SEQUENCE [LARGE SCALE GENOMIC DNA]</scope>
    <source>
        <strain evidence="2 3">1956</strain>
    </source>
</reference>
<organism evidence="2 3">
    <name type="scientific">Mycobacterium intracellulare 1956</name>
    <dbReference type="NCBI Taxonomy" id="1299331"/>
    <lineage>
        <taxon>Bacteria</taxon>
        <taxon>Bacillati</taxon>
        <taxon>Actinomycetota</taxon>
        <taxon>Actinomycetes</taxon>
        <taxon>Mycobacteriales</taxon>
        <taxon>Mycobacteriaceae</taxon>
        <taxon>Mycobacterium</taxon>
        <taxon>Mycobacterium avium complex (MAC)</taxon>
    </lineage>
</organism>
<accession>X8CVG3</accession>
<dbReference type="GO" id="GO:0008610">
    <property type="term" value="P:lipid biosynthetic process"/>
    <property type="evidence" value="ECO:0007669"/>
    <property type="project" value="UniProtKB-ARBA"/>
</dbReference>
<dbReference type="GO" id="GO:0016020">
    <property type="term" value="C:membrane"/>
    <property type="evidence" value="ECO:0007669"/>
    <property type="project" value="TreeGrafter"/>
</dbReference>
<dbReference type="PANTHER" id="PTHR19353">
    <property type="entry name" value="FATTY ACID DESATURASE 2"/>
    <property type="match status" value="1"/>
</dbReference>
<dbReference type="GO" id="GO:0016717">
    <property type="term" value="F:oxidoreductase activity, acting on paired donors, with oxidation of a pair of donors resulting in the reduction of molecular oxygen to two molecules of water"/>
    <property type="evidence" value="ECO:0007669"/>
    <property type="project" value="TreeGrafter"/>
</dbReference>
<proteinExistence type="predicted"/>
<evidence type="ECO:0000313" key="2">
    <source>
        <dbReference type="EMBL" id="EUA59801.1"/>
    </source>
</evidence>
<name>X8CVG3_MYCIT</name>
<dbReference type="InterPro" id="IPR012171">
    <property type="entry name" value="Fatty_acid_desaturase"/>
</dbReference>
<evidence type="ECO:0000313" key="3">
    <source>
        <dbReference type="Proteomes" id="UP000020825"/>
    </source>
</evidence>
<protein>
    <submittedName>
        <fullName evidence="2">Stearoyl-CoA 9-desaturase domain protein</fullName>
    </submittedName>
</protein>
<comment type="caution">
    <text evidence="2">The sequence shown here is derived from an EMBL/GenBank/DDBJ whole genome shotgun (WGS) entry which is preliminary data.</text>
</comment>
<dbReference type="CDD" id="cd03506">
    <property type="entry name" value="Delta6-FADS-like"/>
    <property type="match status" value="1"/>
</dbReference>
<sequence length="540" mass="60235">MAITEVPEYAHLSDEDVENLAAALDTIRFDVEGSRGTKDRDYIRRAIAFQRCLEVAARLTLIGSRSKAGWALGTAALAAAKCIENMELSHNISHGQWDWMNDPEIHSSTWEWDMVGPSKHWQSSHNHLHHVFTNVVGMDDDLGFGVLRVTRDQEWEPSALAQPLRAVLLALAFEWGVALHGLYAVRDRETTEAGRSAHKRVMIRKMARQAAKDYIFFPALGRRRWRRTLGANVVANGLRNVWAYAVIVCGHFADGAEKFTPSVLENETKPEWYLRQMLGTANFRAGPALAFMSGNLCYQIEHHLFPDLPSNRYPEIAQRVRALCGRYDLPYTTGPLLRQYLLTVRTICKLALPDRFLSATADDAPETASEHRFRDAAGRPQVAIADTDVRRRGLATAMLTRGRRGQPGAAPPSAQCGRRTRRLLDWRPAYLDGRTSPAAETTASPGPWAVWKAFSPRGFRSPPLEGGHSHRLGAFGPLADLELDALILLEAAEAAFLDLRMMDEYILFAAVRGDESEALVAVEPFHGSLCHTNFAFFRSG</sequence>
<feature type="domain" description="Fatty acid desaturase" evidence="1">
    <location>
        <begin position="69"/>
        <end position="333"/>
    </location>
</feature>
<evidence type="ECO:0000259" key="1">
    <source>
        <dbReference type="Pfam" id="PF00487"/>
    </source>
</evidence>
<dbReference type="PANTHER" id="PTHR19353:SF19">
    <property type="entry name" value="DELTA(5) FATTY ACID DESATURASE C-RELATED"/>
    <property type="match status" value="1"/>
</dbReference>
<dbReference type="Pfam" id="PF00487">
    <property type="entry name" value="FA_desaturase"/>
    <property type="match status" value="1"/>
</dbReference>
<dbReference type="EMBL" id="JAOG01000001">
    <property type="protein sequence ID" value="EUA59801.1"/>
    <property type="molecule type" value="Genomic_DNA"/>
</dbReference>